<dbReference type="SMART" id="SM00304">
    <property type="entry name" value="HAMP"/>
    <property type="match status" value="1"/>
</dbReference>
<evidence type="ECO:0000256" key="3">
    <source>
        <dbReference type="ARBA" id="ARBA00012438"/>
    </source>
</evidence>
<comment type="subcellular location">
    <subcellularLocation>
        <location evidence="2">Membrane</location>
    </subcellularLocation>
</comment>
<gene>
    <name evidence="14" type="ORF">COA07_15675</name>
</gene>
<keyword evidence="9" id="KW-0902">Two-component regulatory system</keyword>
<keyword evidence="6 11" id="KW-0812">Transmembrane</keyword>
<feature type="domain" description="HAMP" evidence="13">
    <location>
        <begin position="178"/>
        <end position="231"/>
    </location>
</feature>
<dbReference type="SUPFAM" id="SSF158472">
    <property type="entry name" value="HAMP domain-like"/>
    <property type="match status" value="1"/>
</dbReference>
<dbReference type="InterPro" id="IPR036097">
    <property type="entry name" value="HisK_dim/P_sf"/>
</dbReference>
<comment type="catalytic activity">
    <reaction evidence="1">
        <text>ATP + protein L-histidine = ADP + protein N-phospho-L-histidine.</text>
        <dbReference type="EC" id="2.7.13.3"/>
    </reaction>
</comment>
<dbReference type="InterPro" id="IPR003661">
    <property type="entry name" value="HisK_dim/P_dom"/>
</dbReference>
<dbReference type="InterPro" id="IPR005467">
    <property type="entry name" value="His_kinase_dom"/>
</dbReference>
<evidence type="ECO:0000256" key="7">
    <source>
        <dbReference type="ARBA" id="ARBA00022777"/>
    </source>
</evidence>
<keyword evidence="4" id="KW-0597">Phosphoprotein</keyword>
<evidence type="ECO:0000256" key="6">
    <source>
        <dbReference type="ARBA" id="ARBA00022692"/>
    </source>
</evidence>
<keyword evidence="5" id="KW-0808">Transferase</keyword>
<comment type="caution">
    <text evidence="14">The sequence shown here is derived from an EMBL/GenBank/DDBJ whole genome shotgun (WGS) entry which is preliminary data.</text>
</comment>
<dbReference type="GO" id="GO:0000155">
    <property type="term" value="F:phosphorelay sensor kinase activity"/>
    <property type="evidence" value="ECO:0007669"/>
    <property type="project" value="InterPro"/>
</dbReference>
<dbReference type="CDD" id="cd00075">
    <property type="entry name" value="HATPase"/>
    <property type="match status" value="1"/>
</dbReference>
<dbReference type="GO" id="GO:0005886">
    <property type="term" value="C:plasma membrane"/>
    <property type="evidence" value="ECO:0007669"/>
    <property type="project" value="TreeGrafter"/>
</dbReference>
<evidence type="ECO:0000256" key="1">
    <source>
        <dbReference type="ARBA" id="ARBA00000085"/>
    </source>
</evidence>
<evidence type="ECO:0000313" key="14">
    <source>
        <dbReference type="EMBL" id="PCG13261.1"/>
    </source>
</evidence>
<evidence type="ECO:0000256" key="8">
    <source>
        <dbReference type="ARBA" id="ARBA00022989"/>
    </source>
</evidence>
<evidence type="ECO:0000256" key="5">
    <source>
        <dbReference type="ARBA" id="ARBA00022679"/>
    </source>
</evidence>
<dbReference type="PANTHER" id="PTHR45436">
    <property type="entry name" value="SENSOR HISTIDINE KINASE YKOH"/>
    <property type="match status" value="1"/>
</dbReference>
<dbReference type="SMART" id="SM00388">
    <property type="entry name" value="HisKA"/>
    <property type="match status" value="1"/>
</dbReference>
<accession>A0A2A4I3Q0</accession>
<keyword evidence="8 11" id="KW-1133">Transmembrane helix</keyword>
<dbReference type="InterPro" id="IPR003594">
    <property type="entry name" value="HATPase_dom"/>
</dbReference>
<reference evidence="14 15" key="1">
    <citation type="submission" date="2017-09" db="EMBL/GenBank/DDBJ databases">
        <title>Sphingomonas adhaesiva DSM 7418, whole genome shotgun sequence.</title>
        <authorList>
            <person name="Feng G."/>
            <person name="Zhu H."/>
        </authorList>
    </citation>
    <scope>NUCLEOTIDE SEQUENCE [LARGE SCALE GENOMIC DNA]</scope>
    <source>
        <strain evidence="14 15">DSM 7418</strain>
    </source>
</reference>
<dbReference type="PROSITE" id="PS50109">
    <property type="entry name" value="HIS_KIN"/>
    <property type="match status" value="1"/>
</dbReference>
<dbReference type="CDD" id="cd00082">
    <property type="entry name" value="HisKA"/>
    <property type="match status" value="1"/>
</dbReference>
<dbReference type="PANTHER" id="PTHR45436:SF8">
    <property type="entry name" value="HISTIDINE KINASE"/>
    <property type="match status" value="1"/>
</dbReference>
<feature type="domain" description="Histidine kinase" evidence="12">
    <location>
        <begin position="239"/>
        <end position="449"/>
    </location>
</feature>
<evidence type="ECO:0000256" key="11">
    <source>
        <dbReference type="SAM" id="Phobius"/>
    </source>
</evidence>
<keyword evidence="15" id="KW-1185">Reference proteome</keyword>
<dbReference type="EMBL" id="NWVC01000010">
    <property type="protein sequence ID" value="PCG13261.1"/>
    <property type="molecule type" value="Genomic_DNA"/>
</dbReference>
<feature type="transmembrane region" description="Helical" evidence="11">
    <location>
        <begin position="157"/>
        <end position="177"/>
    </location>
</feature>
<dbReference type="Proteomes" id="UP000218323">
    <property type="component" value="Unassembled WGS sequence"/>
</dbReference>
<evidence type="ECO:0000256" key="4">
    <source>
        <dbReference type="ARBA" id="ARBA00022553"/>
    </source>
</evidence>
<dbReference type="PROSITE" id="PS50885">
    <property type="entry name" value="HAMP"/>
    <property type="match status" value="1"/>
</dbReference>
<dbReference type="InterPro" id="IPR003660">
    <property type="entry name" value="HAMP_dom"/>
</dbReference>
<protein>
    <recommendedName>
        <fullName evidence="3">histidine kinase</fullName>
        <ecNumber evidence="3">2.7.13.3</ecNumber>
    </recommendedName>
</protein>
<evidence type="ECO:0000256" key="9">
    <source>
        <dbReference type="ARBA" id="ARBA00023012"/>
    </source>
</evidence>
<evidence type="ECO:0000259" key="13">
    <source>
        <dbReference type="PROSITE" id="PS50885"/>
    </source>
</evidence>
<dbReference type="PRINTS" id="PR00344">
    <property type="entry name" value="BCTRLSENSOR"/>
</dbReference>
<evidence type="ECO:0000259" key="12">
    <source>
        <dbReference type="PROSITE" id="PS50109"/>
    </source>
</evidence>
<dbReference type="Pfam" id="PF02518">
    <property type="entry name" value="HATPase_c"/>
    <property type="match status" value="1"/>
</dbReference>
<keyword evidence="10 11" id="KW-0472">Membrane</keyword>
<dbReference type="RefSeq" id="WP_096641328.1">
    <property type="nucleotide sequence ID" value="NZ_JBHIWA010000104.1"/>
</dbReference>
<dbReference type="Pfam" id="PF00512">
    <property type="entry name" value="HisKA"/>
    <property type="match status" value="1"/>
</dbReference>
<dbReference type="SUPFAM" id="SSF47384">
    <property type="entry name" value="Homodimeric domain of signal transducing histidine kinase"/>
    <property type="match status" value="1"/>
</dbReference>
<dbReference type="SMART" id="SM00387">
    <property type="entry name" value="HATPase_c"/>
    <property type="match status" value="1"/>
</dbReference>
<name>A0A2A4I3Q0_9SPHN</name>
<sequence length="466" mass="48310">MLWRSTTFRFAALVFLLQIAAAATLLAAIRTVVLRQVSAGAAEAGEVLRQDLLAVRAAGGDAELARAIALRTTRVVTPGSVMLLADARGRRIAGNLAAFPPNVAVDRRPVQVELYRISHDAPEAMLLRATALPGGRRLLTGSVVEGERRAVRLLEAATLFALSLAIAFAALAAWLAARMIVVRLEATVATLDAVRDGDLSRRVPADRSGDAFAALAQSVNAMLGRVDGLVAELTIATDGLAHDLKSPLTRLRSALERAAAAVTEPAAQDAVDRALAEGERLLAMVETALRITRAEAGIGKESFTPVDLAVELEEIAEIYGPVAEDAGRAIRVAIAGPATLPLHRELLGQALGNLVDNALKYGAGTITLALDVGGDTATVSVADEGTGIAPADRDAALRRFGRLDTARGGTGAGLGLSLVAAVARLHGGAVRLDDAAPGLVVAIDLPRSACAGVTKGWRQEPASREA</sequence>
<dbReference type="InterPro" id="IPR050428">
    <property type="entry name" value="TCS_sensor_his_kinase"/>
</dbReference>
<dbReference type="CDD" id="cd06225">
    <property type="entry name" value="HAMP"/>
    <property type="match status" value="1"/>
</dbReference>
<dbReference type="Gene3D" id="3.30.565.10">
    <property type="entry name" value="Histidine kinase-like ATPase, C-terminal domain"/>
    <property type="match status" value="1"/>
</dbReference>
<evidence type="ECO:0000313" key="15">
    <source>
        <dbReference type="Proteomes" id="UP000218323"/>
    </source>
</evidence>
<evidence type="ECO:0000256" key="2">
    <source>
        <dbReference type="ARBA" id="ARBA00004370"/>
    </source>
</evidence>
<proteinExistence type="predicted"/>
<dbReference type="Pfam" id="PF00672">
    <property type="entry name" value="HAMP"/>
    <property type="match status" value="1"/>
</dbReference>
<dbReference type="EC" id="2.7.13.3" evidence="3"/>
<dbReference type="InterPro" id="IPR036890">
    <property type="entry name" value="HATPase_C_sf"/>
</dbReference>
<dbReference type="AlphaFoldDB" id="A0A2A4I3Q0"/>
<dbReference type="Gene3D" id="6.10.340.10">
    <property type="match status" value="1"/>
</dbReference>
<dbReference type="Gene3D" id="1.10.287.130">
    <property type="match status" value="1"/>
</dbReference>
<dbReference type="SUPFAM" id="SSF55874">
    <property type="entry name" value="ATPase domain of HSP90 chaperone/DNA topoisomerase II/histidine kinase"/>
    <property type="match status" value="1"/>
</dbReference>
<keyword evidence="7 14" id="KW-0418">Kinase</keyword>
<evidence type="ECO:0000256" key="10">
    <source>
        <dbReference type="ARBA" id="ARBA00023136"/>
    </source>
</evidence>
<organism evidence="14 15">
    <name type="scientific">Sphingomonas adhaesiva</name>
    <dbReference type="NCBI Taxonomy" id="28212"/>
    <lineage>
        <taxon>Bacteria</taxon>
        <taxon>Pseudomonadati</taxon>
        <taxon>Pseudomonadota</taxon>
        <taxon>Alphaproteobacteria</taxon>
        <taxon>Sphingomonadales</taxon>
        <taxon>Sphingomonadaceae</taxon>
        <taxon>Sphingomonas</taxon>
    </lineage>
</organism>
<dbReference type="InterPro" id="IPR004358">
    <property type="entry name" value="Sig_transdc_His_kin-like_C"/>
</dbReference>